<reference evidence="1 2" key="1">
    <citation type="submission" date="2018-10" db="EMBL/GenBank/DDBJ databases">
        <authorList>
            <person name="Ekblom R."/>
            <person name="Jareborg N."/>
        </authorList>
    </citation>
    <scope>NUCLEOTIDE SEQUENCE [LARGE SCALE GENOMIC DNA]</scope>
    <source>
        <tissue evidence="1">Muscle</tissue>
    </source>
</reference>
<organism evidence="1 2">
    <name type="scientific">Gulo gulo</name>
    <name type="common">Wolverine</name>
    <name type="synonym">Gluton</name>
    <dbReference type="NCBI Taxonomy" id="48420"/>
    <lineage>
        <taxon>Eukaryota</taxon>
        <taxon>Metazoa</taxon>
        <taxon>Chordata</taxon>
        <taxon>Craniata</taxon>
        <taxon>Vertebrata</taxon>
        <taxon>Euteleostomi</taxon>
        <taxon>Mammalia</taxon>
        <taxon>Eutheria</taxon>
        <taxon>Laurasiatheria</taxon>
        <taxon>Carnivora</taxon>
        <taxon>Caniformia</taxon>
        <taxon>Musteloidea</taxon>
        <taxon>Mustelidae</taxon>
        <taxon>Guloninae</taxon>
        <taxon>Gulo</taxon>
    </lineage>
</organism>
<proteinExistence type="predicted"/>
<protein>
    <submittedName>
        <fullName evidence="1">Uncharacterized protein</fullName>
    </submittedName>
</protein>
<gene>
    <name evidence="1" type="ORF">BN2614_LOCUS1</name>
</gene>
<name>A0A9X9LJ26_GULGU</name>
<dbReference type="EMBL" id="CYRY02004862">
    <property type="protein sequence ID" value="VCW69326.1"/>
    <property type="molecule type" value="Genomic_DNA"/>
</dbReference>
<evidence type="ECO:0000313" key="1">
    <source>
        <dbReference type="EMBL" id="VCW69326.1"/>
    </source>
</evidence>
<comment type="caution">
    <text evidence="1">The sequence shown here is derived from an EMBL/GenBank/DDBJ whole genome shotgun (WGS) entry which is preliminary data.</text>
</comment>
<accession>A0A9X9LJ26</accession>
<sequence length="61" mass="7235">MGRQYLQKTKKNCQTVLSRTRQIKTFSDHTIPVIFRNRGFIFETLSLKEVTSEQRSAMQKE</sequence>
<keyword evidence="2" id="KW-1185">Reference proteome</keyword>
<evidence type="ECO:0000313" key="2">
    <source>
        <dbReference type="Proteomes" id="UP000269945"/>
    </source>
</evidence>
<dbReference type="AlphaFoldDB" id="A0A9X9LJ26"/>
<dbReference type="Proteomes" id="UP000269945">
    <property type="component" value="Unassembled WGS sequence"/>
</dbReference>